<feature type="compositionally biased region" description="Low complexity" evidence="2">
    <location>
        <begin position="123"/>
        <end position="132"/>
    </location>
</feature>
<evidence type="ECO:0000313" key="6">
    <source>
        <dbReference type="Proteomes" id="UP000005408"/>
    </source>
</evidence>
<feature type="domain" description="Centrosome-associated FAM110 C-terminal" evidence="3">
    <location>
        <begin position="293"/>
        <end position="399"/>
    </location>
</feature>
<dbReference type="EnsemblMetazoa" id="G2705.10">
    <property type="protein sequence ID" value="G2705.10:cds"/>
    <property type="gene ID" value="G2705"/>
</dbReference>
<evidence type="ECO:0000313" key="5">
    <source>
        <dbReference type="EnsemblMetazoa" id="G2705.14:cds"/>
    </source>
</evidence>
<sequence>MSLQLTSITQTPDRLASKGAEFLRRNNANTGIFARRRKSAVELLEASKSEYVKSVSVLNHKQELKHPEVLHIGNQSNSNIPSNCPVRPVSEYGLGRDSLDHIGDTSAPHISVERTDGKCVQKKNSNSSVHSGSSKRVRLVSGDGGRLGQSSPEAGRIGPKEHGNVSPVLSENQKIKVCASLSNSSDIKHKDHGVNMDSAVKEKPKLPEKPKIPERPKLPEKPKIPERPKPPVRSKDFLVPTSYQSLSTSVTVLVEKRCSNPTKKGSENEHGIVRRKKTLHRSQSDLSCRHSRTSSDMSDLSSRRSRTSTDLERFFDEMGIDRTVLDPMLRLHHRTQAHELQSMSSIASAPNDRSSCSDASQGGEMSETDKKIAECNSKQTSIVETNARIIKWLCNVNKAQKPSQQSSS</sequence>
<dbReference type="OMA" id="IASMKSP"/>
<dbReference type="OrthoDB" id="10028183at2759"/>
<evidence type="ECO:0000259" key="3">
    <source>
        <dbReference type="Pfam" id="PF14160"/>
    </source>
</evidence>
<feature type="region of interest" description="Disordered" evidence="2">
    <location>
        <begin position="184"/>
        <end position="236"/>
    </location>
</feature>
<evidence type="ECO:0000256" key="1">
    <source>
        <dbReference type="ARBA" id="ARBA00010576"/>
    </source>
</evidence>
<evidence type="ECO:0008006" key="7">
    <source>
        <dbReference type="Google" id="ProtNLM"/>
    </source>
</evidence>
<feature type="compositionally biased region" description="Polar residues" evidence="2">
    <location>
        <begin position="338"/>
        <end position="360"/>
    </location>
</feature>
<dbReference type="EnsemblMetazoa" id="G2705.14">
    <property type="protein sequence ID" value="G2705.14:cds"/>
    <property type="gene ID" value="G2705"/>
</dbReference>
<dbReference type="AlphaFoldDB" id="A0A8W8LDC1"/>
<comment type="similarity">
    <text evidence="1">Belongs to the FAM110 family.</text>
</comment>
<dbReference type="PANTHER" id="PTHR14758:SF1">
    <property type="entry name" value="CENTROSOME-ASSOCIATED FAM110 C-TERMINAL DOMAIN-CONTAINING PROTEIN"/>
    <property type="match status" value="1"/>
</dbReference>
<feature type="region of interest" description="Disordered" evidence="2">
    <location>
        <begin position="336"/>
        <end position="372"/>
    </location>
</feature>
<dbReference type="EnsemblMetazoa" id="G2705.8">
    <property type="protein sequence ID" value="G2705.8:cds"/>
    <property type="gene ID" value="G2705"/>
</dbReference>
<dbReference type="InterPro" id="IPR025739">
    <property type="entry name" value="FAM110_N"/>
</dbReference>
<feature type="compositionally biased region" description="Basic and acidic residues" evidence="2">
    <location>
        <begin position="257"/>
        <end position="272"/>
    </location>
</feature>
<proteinExistence type="inferred from homology"/>
<evidence type="ECO:0000256" key="2">
    <source>
        <dbReference type="SAM" id="MobiDB-lite"/>
    </source>
</evidence>
<dbReference type="EnsemblMetazoa" id="G2705.15">
    <property type="protein sequence ID" value="G2705.15:cds"/>
    <property type="gene ID" value="G2705"/>
</dbReference>
<dbReference type="PANTHER" id="PTHR14758">
    <property type="entry name" value="AGAP005440-PA"/>
    <property type="match status" value="1"/>
</dbReference>
<dbReference type="Pfam" id="PF14160">
    <property type="entry name" value="FAM110_C"/>
    <property type="match status" value="1"/>
</dbReference>
<evidence type="ECO:0000259" key="4">
    <source>
        <dbReference type="Pfam" id="PF14161"/>
    </source>
</evidence>
<feature type="region of interest" description="Disordered" evidence="2">
    <location>
        <begin position="114"/>
        <end position="166"/>
    </location>
</feature>
<accession>A0A8W8LDC1</accession>
<dbReference type="EnsemblMetazoa" id="G2705.5">
    <property type="protein sequence ID" value="G2705.5:cds"/>
    <property type="gene ID" value="G2705"/>
</dbReference>
<reference evidence="5" key="1">
    <citation type="submission" date="2022-08" db="UniProtKB">
        <authorList>
            <consortium name="EnsemblMetazoa"/>
        </authorList>
    </citation>
    <scope>IDENTIFICATION</scope>
    <source>
        <strain evidence="5">05x7-T-G4-1.051#20</strain>
    </source>
</reference>
<dbReference type="EnsemblMetazoa" id="G2705.9">
    <property type="protein sequence ID" value="G2705.9:cds"/>
    <property type="gene ID" value="G2705"/>
</dbReference>
<dbReference type="Pfam" id="PF14161">
    <property type="entry name" value="FAM110_N"/>
    <property type="match status" value="1"/>
</dbReference>
<dbReference type="EnsemblMetazoa" id="G2705.4">
    <property type="protein sequence ID" value="G2705.4:cds"/>
    <property type="gene ID" value="G2705"/>
</dbReference>
<dbReference type="Proteomes" id="UP000005408">
    <property type="component" value="Unassembled WGS sequence"/>
</dbReference>
<organism evidence="5 6">
    <name type="scientific">Magallana gigas</name>
    <name type="common">Pacific oyster</name>
    <name type="synonym">Crassostrea gigas</name>
    <dbReference type="NCBI Taxonomy" id="29159"/>
    <lineage>
        <taxon>Eukaryota</taxon>
        <taxon>Metazoa</taxon>
        <taxon>Spiralia</taxon>
        <taxon>Lophotrochozoa</taxon>
        <taxon>Mollusca</taxon>
        <taxon>Bivalvia</taxon>
        <taxon>Autobranchia</taxon>
        <taxon>Pteriomorphia</taxon>
        <taxon>Ostreida</taxon>
        <taxon>Ostreoidea</taxon>
        <taxon>Ostreidae</taxon>
        <taxon>Magallana</taxon>
    </lineage>
</organism>
<feature type="region of interest" description="Disordered" evidence="2">
    <location>
        <begin position="257"/>
        <end position="307"/>
    </location>
</feature>
<feature type="domain" description="Centrosome-associated FAM110 N-terminal" evidence="4">
    <location>
        <begin position="11"/>
        <end position="78"/>
    </location>
</feature>
<feature type="compositionally biased region" description="Basic and acidic residues" evidence="2">
    <location>
        <begin position="186"/>
        <end position="236"/>
    </location>
</feature>
<dbReference type="EnsemblMetazoa" id="G2705.13">
    <property type="protein sequence ID" value="G2705.13:cds"/>
    <property type="gene ID" value="G2705"/>
</dbReference>
<dbReference type="InterPro" id="IPR025741">
    <property type="entry name" value="FAM110_C"/>
</dbReference>
<name>A0A8W8LDC1_MAGGI</name>
<dbReference type="InterPro" id="IPR025740">
    <property type="entry name" value="FAM110"/>
</dbReference>
<keyword evidence="6" id="KW-1185">Reference proteome</keyword>
<protein>
    <recommendedName>
        <fullName evidence="7">Centrosome-associated FAM110 C-terminal domain-containing protein</fullName>
    </recommendedName>
</protein>